<evidence type="ECO:0000256" key="1">
    <source>
        <dbReference type="ARBA" id="ARBA00038248"/>
    </source>
</evidence>
<comment type="caution">
    <text evidence="3">The sequence shown here is derived from an EMBL/GenBank/DDBJ whole genome shotgun (WGS) entry which is preliminary data.</text>
</comment>
<evidence type="ECO:0000259" key="2">
    <source>
        <dbReference type="Pfam" id="PF05168"/>
    </source>
</evidence>
<dbReference type="PANTHER" id="PTHR36565:SF1">
    <property type="entry name" value="UPF0332 PROTEIN TM_1000"/>
    <property type="match status" value="1"/>
</dbReference>
<name>A0AAW6TXY9_9BACT</name>
<reference evidence="3" key="1">
    <citation type="submission" date="2023-05" db="EMBL/GenBank/DDBJ databases">
        <title>Anaerotaeda fermentans gen. nov., sp. nov., a novel anaerobic planctomycete of the new family within the order Sedimentisphaerales isolated from Taman Peninsula, Russia.</title>
        <authorList>
            <person name="Khomyakova M.A."/>
            <person name="Merkel A.Y."/>
            <person name="Slobodkin A.I."/>
        </authorList>
    </citation>
    <scope>NUCLEOTIDE SEQUENCE</scope>
    <source>
        <strain evidence="3">M17dextr</strain>
    </source>
</reference>
<dbReference type="Pfam" id="PF05168">
    <property type="entry name" value="HEPN"/>
    <property type="match status" value="1"/>
</dbReference>
<proteinExistence type="inferred from homology"/>
<organism evidence="3 4">
    <name type="scientific">Anaerobaca lacustris</name>
    <dbReference type="NCBI Taxonomy" id="3044600"/>
    <lineage>
        <taxon>Bacteria</taxon>
        <taxon>Pseudomonadati</taxon>
        <taxon>Planctomycetota</taxon>
        <taxon>Phycisphaerae</taxon>
        <taxon>Sedimentisphaerales</taxon>
        <taxon>Anaerobacaceae</taxon>
        <taxon>Anaerobaca</taxon>
    </lineage>
</organism>
<accession>A0AAW6TXY9</accession>
<evidence type="ECO:0000313" key="4">
    <source>
        <dbReference type="Proteomes" id="UP001431776"/>
    </source>
</evidence>
<feature type="domain" description="HEPN" evidence="2">
    <location>
        <begin position="6"/>
        <end position="121"/>
    </location>
</feature>
<dbReference type="RefSeq" id="WP_349244653.1">
    <property type="nucleotide sequence ID" value="NZ_JASCXX010000009.1"/>
</dbReference>
<evidence type="ECO:0000313" key="3">
    <source>
        <dbReference type="EMBL" id="MDI6449247.1"/>
    </source>
</evidence>
<dbReference type="Proteomes" id="UP001431776">
    <property type="component" value="Unassembled WGS sequence"/>
</dbReference>
<dbReference type="AlphaFoldDB" id="A0AAW6TXY9"/>
<dbReference type="PANTHER" id="PTHR36565">
    <property type="entry name" value="UPF0332 PROTEIN TM_1000"/>
    <property type="match status" value="1"/>
</dbReference>
<dbReference type="InterPro" id="IPR007842">
    <property type="entry name" value="HEPN_dom"/>
</dbReference>
<keyword evidence="4" id="KW-1185">Reference proteome</keyword>
<dbReference type="InterPro" id="IPR052226">
    <property type="entry name" value="UPF0332_toxin"/>
</dbReference>
<comment type="similarity">
    <text evidence="1">Belongs to the UPF0332 family.</text>
</comment>
<sequence length="124" mass="14356">MTEEIQRHLAQAAECIEDAQVLLDHDRLAAMVTRAYYAMFHAATAALLGEDVRRSSHRGLLSVFGERLVKTDRIDRESFEHLREAFERRQQADYEPLTDVDHQTARESLNRAIDFVDACRRLLD</sequence>
<dbReference type="EMBL" id="JASCXX010000009">
    <property type="protein sequence ID" value="MDI6449247.1"/>
    <property type="molecule type" value="Genomic_DNA"/>
</dbReference>
<gene>
    <name evidence="3" type="ORF">QJ522_09355</name>
</gene>
<protein>
    <submittedName>
        <fullName evidence="3">HEPN domain-containing protein</fullName>
    </submittedName>
</protein>
<dbReference type="Gene3D" id="1.20.120.330">
    <property type="entry name" value="Nucleotidyltransferases domain 2"/>
    <property type="match status" value="1"/>
</dbReference>